<evidence type="ECO:0000256" key="2">
    <source>
        <dbReference type="SAM" id="SignalP"/>
    </source>
</evidence>
<keyword evidence="4" id="KW-1185">Reference proteome</keyword>
<reference evidence="3 4" key="1">
    <citation type="submission" date="2016-10" db="EMBL/GenBank/DDBJ databases">
        <authorList>
            <person name="de Groot N.N."/>
        </authorList>
    </citation>
    <scope>NUCLEOTIDE SEQUENCE [LARGE SCALE GENOMIC DNA]</scope>
    <source>
        <strain evidence="3 4">DSM 22900</strain>
    </source>
</reference>
<feature type="compositionally biased region" description="Basic and acidic residues" evidence="1">
    <location>
        <begin position="103"/>
        <end position="120"/>
    </location>
</feature>
<dbReference type="STRING" id="623281.SAMN05421747_103264"/>
<dbReference type="OrthoDB" id="709979at2"/>
<dbReference type="Proteomes" id="UP000199577">
    <property type="component" value="Unassembled WGS sequence"/>
</dbReference>
<organism evidence="3 4">
    <name type="scientific">Parapedobacter composti</name>
    <dbReference type="NCBI Taxonomy" id="623281"/>
    <lineage>
        <taxon>Bacteria</taxon>
        <taxon>Pseudomonadati</taxon>
        <taxon>Bacteroidota</taxon>
        <taxon>Sphingobacteriia</taxon>
        <taxon>Sphingobacteriales</taxon>
        <taxon>Sphingobacteriaceae</taxon>
        <taxon>Parapedobacter</taxon>
    </lineage>
</organism>
<keyword evidence="2" id="KW-0732">Signal</keyword>
<feature type="compositionally biased region" description="Gly residues" evidence="1">
    <location>
        <begin position="127"/>
        <end position="136"/>
    </location>
</feature>
<dbReference type="EMBL" id="FOLL01000003">
    <property type="protein sequence ID" value="SFC04899.1"/>
    <property type="molecule type" value="Genomic_DNA"/>
</dbReference>
<proteinExistence type="predicted"/>
<dbReference type="RefSeq" id="WP_090972181.1">
    <property type="nucleotide sequence ID" value="NZ_FOLL01000003.1"/>
</dbReference>
<feature type="chain" id="PRO_5011721465" description="LTXXQ motif family protein" evidence="2">
    <location>
        <begin position="22"/>
        <end position="136"/>
    </location>
</feature>
<accession>A0A1I1FZ69</accession>
<dbReference type="AlphaFoldDB" id="A0A1I1FZ69"/>
<evidence type="ECO:0000256" key="1">
    <source>
        <dbReference type="SAM" id="MobiDB-lite"/>
    </source>
</evidence>
<feature type="signal peptide" evidence="2">
    <location>
        <begin position="1"/>
        <end position="21"/>
    </location>
</feature>
<feature type="region of interest" description="Disordered" evidence="1">
    <location>
        <begin position="103"/>
        <end position="136"/>
    </location>
</feature>
<protein>
    <recommendedName>
        <fullName evidence="5">LTXXQ motif family protein</fullName>
    </recommendedName>
</protein>
<evidence type="ECO:0000313" key="4">
    <source>
        <dbReference type="Proteomes" id="UP000199577"/>
    </source>
</evidence>
<feature type="region of interest" description="Disordered" evidence="1">
    <location>
        <begin position="22"/>
        <end position="43"/>
    </location>
</feature>
<gene>
    <name evidence="3" type="ORF">SAMN05421747_103264</name>
</gene>
<name>A0A1I1FZ69_9SPHI</name>
<evidence type="ECO:0000313" key="3">
    <source>
        <dbReference type="EMBL" id="SFC04899.1"/>
    </source>
</evidence>
<evidence type="ECO:0008006" key="5">
    <source>
        <dbReference type="Google" id="ProtNLM"/>
    </source>
</evidence>
<sequence>MKQKILFTVAVLLMAVGLSFGQQQRGGRGFGTPEENAKRTTERLAEQLKLSKAQQDSVYAYTLEQGKAMQQAFQANQNADRQQMMGKMRALREETDEKIRAVLDDSQKKAFEKMREEQASRMRQGGRRGGGSGNNG</sequence>